<gene>
    <name evidence="2" type="ORF">METZ01_LOCUS437025</name>
</gene>
<dbReference type="Pfam" id="PF13476">
    <property type="entry name" value="AAA_23"/>
    <property type="match status" value="1"/>
</dbReference>
<evidence type="ECO:0000313" key="2">
    <source>
        <dbReference type="EMBL" id="SVD84171.1"/>
    </source>
</evidence>
<feature type="non-terminal residue" evidence="2">
    <location>
        <position position="43"/>
    </location>
</feature>
<dbReference type="InterPro" id="IPR027417">
    <property type="entry name" value="P-loop_NTPase"/>
</dbReference>
<dbReference type="GO" id="GO:0016887">
    <property type="term" value="F:ATP hydrolysis activity"/>
    <property type="evidence" value="ECO:0007669"/>
    <property type="project" value="InterPro"/>
</dbReference>
<sequence>MSTLKSLSITSIRNILQAELKLSSGINLLQGENGSGKTSVLEA</sequence>
<name>A0A382YMD2_9ZZZZ</name>
<feature type="domain" description="Rad50/SbcC-type AAA" evidence="1">
    <location>
        <begin position="6"/>
        <end position="43"/>
    </location>
</feature>
<dbReference type="GO" id="GO:0006302">
    <property type="term" value="P:double-strand break repair"/>
    <property type="evidence" value="ECO:0007669"/>
    <property type="project" value="InterPro"/>
</dbReference>
<protein>
    <recommendedName>
        <fullName evidence="1">Rad50/SbcC-type AAA domain-containing protein</fullName>
    </recommendedName>
</protein>
<dbReference type="InterPro" id="IPR038729">
    <property type="entry name" value="Rad50/SbcC_AAA"/>
</dbReference>
<dbReference type="SUPFAM" id="SSF52540">
    <property type="entry name" value="P-loop containing nucleoside triphosphate hydrolases"/>
    <property type="match status" value="1"/>
</dbReference>
<reference evidence="2" key="1">
    <citation type="submission" date="2018-05" db="EMBL/GenBank/DDBJ databases">
        <authorList>
            <person name="Lanie J.A."/>
            <person name="Ng W.-L."/>
            <person name="Kazmierczak K.M."/>
            <person name="Andrzejewski T.M."/>
            <person name="Davidsen T.M."/>
            <person name="Wayne K.J."/>
            <person name="Tettelin H."/>
            <person name="Glass J.I."/>
            <person name="Rusch D."/>
            <person name="Podicherti R."/>
            <person name="Tsui H.-C.T."/>
            <person name="Winkler M.E."/>
        </authorList>
    </citation>
    <scope>NUCLEOTIDE SEQUENCE</scope>
</reference>
<evidence type="ECO:0000259" key="1">
    <source>
        <dbReference type="Pfam" id="PF13476"/>
    </source>
</evidence>
<dbReference type="AlphaFoldDB" id="A0A382YMD2"/>
<accession>A0A382YMD2</accession>
<proteinExistence type="predicted"/>
<dbReference type="Gene3D" id="3.40.50.300">
    <property type="entry name" value="P-loop containing nucleotide triphosphate hydrolases"/>
    <property type="match status" value="1"/>
</dbReference>
<dbReference type="EMBL" id="UINC01176845">
    <property type="protein sequence ID" value="SVD84171.1"/>
    <property type="molecule type" value="Genomic_DNA"/>
</dbReference>
<organism evidence="2">
    <name type="scientific">marine metagenome</name>
    <dbReference type="NCBI Taxonomy" id="408172"/>
    <lineage>
        <taxon>unclassified sequences</taxon>
        <taxon>metagenomes</taxon>
        <taxon>ecological metagenomes</taxon>
    </lineage>
</organism>